<evidence type="ECO:0008006" key="3">
    <source>
        <dbReference type="Google" id="ProtNLM"/>
    </source>
</evidence>
<comment type="caution">
    <text evidence="1">The sequence shown here is derived from an EMBL/GenBank/DDBJ whole genome shotgun (WGS) entry which is preliminary data.</text>
</comment>
<accession>A0ABY0H9X5</accession>
<organism evidence="1 2">
    <name type="scientific">Monosporascus cannonballus</name>
    <dbReference type="NCBI Taxonomy" id="155416"/>
    <lineage>
        <taxon>Eukaryota</taxon>
        <taxon>Fungi</taxon>
        <taxon>Dikarya</taxon>
        <taxon>Ascomycota</taxon>
        <taxon>Pezizomycotina</taxon>
        <taxon>Sordariomycetes</taxon>
        <taxon>Xylariomycetidae</taxon>
        <taxon>Xylariales</taxon>
        <taxon>Xylariales incertae sedis</taxon>
        <taxon>Monosporascus</taxon>
    </lineage>
</organism>
<reference evidence="1 2" key="1">
    <citation type="submission" date="2018-06" db="EMBL/GenBank/DDBJ databases">
        <title>Complete Genomes of Monosporascus.</title>
        <authorList>
            <person name="Robinson A.J."/>
            <person name="Natvig D.O."/>
        </authorList>
    </citation>
    <scope>NUCLEOTIDE SEQUENCE [LARGE SCALE GENOMIC DNA]</scope>
    <source>
        <strain evidence="1 2">CBS 609.92</strain>
    </source>
</reference>
<keyword evidence="2" id="KW-1185">Reference proteome</keyword>
<dbReference type="EMBL" id="QJNS01000085">
    <property type="protein sequence ID" value="RYO88569.1"/>
    <property type="molecule type" value="Genomic_DNA"/>
</dbReference>
<evidence type="ECO:0000313" key="2">
    <source>
        <dbReference type="Proteomes" id="UP000294003"/>
    </source>
</evidence>
<protein>
    <recommendedName>
        <fullName evidence="3">F-box domain-containing protein</fullName>
    </recommendedName>
</protein>
<dbReference type="Proteomes" id="UP000294003">
    <property type="component" value="Unassembled WGS sequence"/>
</dbReference>
<name>A0ABY0H9X5_9PEZI</name>
<proteinExistence type="predicted"/>
<gene>
    <name evidence="1" type="ORF">DL762_003691</name>
</gene>
<sequence>MDTPADRRHLSNLELWLEAMDWSALEGLELRDGVEDYFVDLAPPHLVGLKHLAVEESWKQNKKQIYNPSAPYFSARLEVLERHCDSLKRIELYSRMPSTVNALSKELLDMLAERCQRLEHVSVVLDRNGSWPWEHLAALSRNPDLISADIWFELSSDCVRGATKSKPLPCDMGNIYREPPLIAFHAKEMFNFVQEQRKKETLAPLRSMVFYDGDWRLPWPGPIYDPTWFEDGTPKELDDELCARADVEWVDDDDYSGDGLNSSDSDGDFRATGFMEL</sequence>
<evidence type="ECO:0000313" key="1">
    <source>
        <dbReference type="EMBL" id="RYO88569.1"/>
    </source>
</evidence>